<feature type="domain" description="IclR-ED" evidence="5">
    <location>
        <begin position="82"/>
        <end position="261"/>
    </location>
</feature>
<dbReference type="PANTHER" id="PTHR30136:SF35">
    <property type="entry name" value="HTH-TYPE TRANSCRIPTIONAL REGULATOR RV1719"/>
    <property type="match status" value="1"/>
</dbReference>
<dbReference type="KEGG" id="psin:CAK95_06390"/>
<dbReference type="SUPFAM" id="SSF46785">
    <property type="entry name" value="Winged helix' DNA-binding domain"/>
    <property type="match status" value="1"/>
</dbReference>
<dbReference type="Gene3D" id="3.30.450.40">
    <property type="match status" value="1"/>
</dbReference>
<evidence type="ECO:0000259" key="4">
    <source>
        <dbReference type="PROSITE" id="PS51077"/>
    </source>
</evidence>
<keyword evidence="7" id="KW-1185">Reference proteome</keyword>
<sequence>MLSAIVRTHDQAEPRRLMSKIVDRTLDFIELFAAERRPLSLSDISRLLNIPASSCHDVLRALLARGYLYEIGQRAGFYPTVRLFDLAKVITDHDPILQRADILLRKARDTIDESVSLAKAGKSTANYLLVFEPTHPLRFMVRVGSTVRSLHATSAGKAFLGSLPPDKFEAYLKTAKLTPMTPKTIRTKAELREDIERSQRQGYFLNREESVEDATTVSALFRWNGADYIVTIAGPSSRMAGKLDQAIKLTLDTCRALGGND</sequence>
<evidence type="ECO:0000256" key="2">
    <source>
        <dbReference type="ARBA" id="ARBA00023125"/>
    </source>
</evidence>
<keyword evidence="2" id="KW-0238">DNA-binding</keyword>
<proteinExistence type="predicted"/>
<dbReference type="PANTHER" id="PTHR30136">
    <property type="entry name" value="HELIX-TURN-HELIX TRANSCRIPTIONAL REGULATOR, ICLR FAMILY"/>
    <property type="match status" value="1"/>
</dbReference>
<dbReference type="Pfam" id="PF01614">
    <property type="entry name" value="IclR_C"/>
    <property type="match status" value="1"/>
</dbReference>
<dbReference type="InterPro" id="IPR005471">
    <property type="entry name" value="Tscrpt_reg_IclR_N"/>
</dbReference>
<name>A0A1W6ZPM8_9HYPH</name>
<dbReference type="Pfam" id="PF09339">
    <property type="entry name" value="HTH_IclR"/>
    <property type="match status" value="1"/>
</dbReference>
<dbReference type="GO" id="GO:0003700">
    <property type="term" value="F:DNA-binding transcription factor activity"/>
    <property type="evidence" value="ECO:0007669"/>
    <property type="project" value="TreeGrafter"/>
</dbReference>
<dbReference type="AlphaFoldDB" id="A0A1W6ZPM8"/>
<protein>
    <recommendedName>
        <fullName evidence="8">IclR family transcriptional regulator</fullName>
    </recommendedName>
</protein>
<keyword evidence="3" id="KW-0804">Transcription</keyword>
<dbReference type="InterPro" id="IPR036390">
    <property type="entry name" value="WH_DNA-bd_sf"/>
</dbReference>
<gene>
    <name evidence="6" type="ORF">CAK95_06390</name>
</gene>
<dbReference type="SUPFAM" id="SSF55781">
    <property type="entry name" value="GAF domain-like"/>
    <property type="match status" value="1"/>
</dbReference>
<dbReference type="EMBL" id="CP021112">
    <property type="protein sequence ID" value="ARP98744.1"/>
    <property type="molecule type" value="Genomic_DNA"/>
</dbReference>
<evidence type="ECO:0000313" key="6">
    <source>
        <dbReference type="EMBL" id="ARP98744.1"/>
    </source>
</evidence>
<evidence type="ECO:0000313" key="7">
    <source>
        <dbReference type="Proteomes" id="UP000194137"/>
    </source>
</evidence>
<reference evidence="6 7" key="1">
    <citation type="submission" date="2017-05" db="EMBL/GenBank/DDBJ databases">
        <title>Full genome sequence of Pseudorhodoplanes sinuspersici.</title>
        <authorList>
            <person name="Dastgheib S.M.M."/>
            <person name="Shavandi M."/>
            <person name="Tirandaz H."/>
        </authorList>
    </citation>
    <scope>NUCLEOTIDE SEQUENCE [LARGE SCALE GENOMIC DNA]</scope>
    <source>
        <strain evidence="6 7">RIPI110</strain>
    </source>
</reference>
<dbReference type="SMART" id="SM00346">
    <property type="entry name" value="HTH_ICLR"/>
    <property type="match status" value="1"/>
</dbReference>
<accession>A0A1W6ZPM8</accession>
<dbReference type="GO" id="GO:0045892">
    <property type="term" value="P:negative regulation of DNA-templated transcription"/>
    <property type="evidence" value="ECO:0007669"/>
    <property type="project" value="TreeGrafter"/>
</dbReference>
<dbReference type="Gene3D" id="1.10.10.10">
    <property type="entry name" value="Winged helix-like DNA-binding domain superfamily/Winged helix DNA-binding domain"/>
    <property type="match status" value="1"/>
</dbReference>
<evidence type="ECO:0008006" key="8">
    <source>
        <dbReference type="Google" id="ProtNLM"/>
    </source>
</evidence>
<dbReference type="STRING" id="1235591.CAK95_06390"/>
<dbReference type="PROSITE" id="PS51077">
    <property type="entry name" value="HTH_ICLR"/>
    <property type="match status" value="1"/>
</dbReference>
<organism evidence="6 7">
    <name type="scientific">Pseudorhodoplanes sinuspersici</name>
    <dbReference type="NCBI Taxonomy" id="1235591"/>
    <lineage>
        <taxon>Bacteria</taxon>
        <taxon>Pseudomonadati</taxon>
        <taxon>Pseudomonadota</taxon>
        <taxon>Alphaproteobacteria</taxon>
        <taxon>Hyphomicrobiales</taxon>
        <taxon>Pseudorhodoplanes</taxon>
    </lineage>
</organism>
<dbReference type="InterPro" id="IPR029016">
    <property type="entry name" value="GAF-like_dom_sf"/>
</dbReference>
<evidence type="ECO:0000256" key="1">
    <source>
        <dbReference type="ARBA" id="ARBA00023015"/>
    </source>
</evidence>
<feature type="domain" description="HTH iclR-type" evidence="4">
    <location>
        <begin position="19"/>
        <end position="81"/>
    </location>
</feature>
<evidence type="ECO:0000256" key="3">
    <source>
        <dbReference type="ARBA" id="ARBA00023163"/>
    </source>
</evidence>
<keyword evidence="1" id="KW-0805">Transcription regulation</keyword>
<evidence type="ECO:0000259" key="5">
    <source>
        <dbReference type="PROSITE" id="PS51078"/>
    </source>
</evidence>
<dbReference type="InterPro" id="IPR050707">
    <property type="entry name" value="HTH_MetabolicPath_Reg"/>
</dbReference>
<dbReference type="InterPro" id="IPR036388">
    <property type="entry name" value="WH-like_DNA-bd_sf"/>
</dbReference>
<dbReference type="InterPro" id="IPR014757">
    <property type="entry name" value="Tscrpt_reg_IclR_C"/>
</dbReference>
<dbReference type="GO" id="GO:0003677">
    <property type="term" value="F:DNA binding"/>
    <property type="evidence" value="ECO:0007669"/>
    <property type="project" value="UniProtKB-KW"/>
</dbReference>
<dbReference type="Proteomes" id="UP000194137">
    <property type="component" value="Chromosome"/>
</dbReference>
<dbReference type="PROSITE" id="PS51078">
    <property type="entry name" value="ICLR_ED"/>
    <property type="match status" value="1"/>
</dbReference>